<feature type="region of interest" description="Disordered" evidence="2">
    <location>
        <begin position="162"/>
        <end position="228"/>
    </location>
</feature>
<proteinExistence type="predicted"/>
<feature type="compositionally biased region" description="Low complexity" evidence="2">
    <location>
        <begin position="20"/>
        <end position="29"/>
    </location>
</feature>
<accession>A0ABD3PK68</accession>
<feature type="domain" description="RRM" evidence="3">
    <location>
        <begin position="218"/>
        <end position="314"/>
    </location>
</feature>
<dbReference type="SUPFAM" id="SSF54928">
    <property type="entry name" value="RNA-binding domain, RBD"/>
    <property type="match status" value="1"/>
</dbReference>
<dbReference type="CDD" id="cd00590">
    <property type="entry name" value="RRM_SF"/>
    <property type="match status" value="1"/>
</dbReference>
<feature type="region of interest" description="Disordered" evidence="2">
    <location>
        <begin position="20"/>
        <end position="50"/>
    </location>
</feature>
<reference evidence="4 5" key="1">
    <citation type="submission" date="2024-10" db="EMBL/GenBank/DDBJ databases">
        <title>Updated reference genomes for cyclostephanoid diatoms.</title>
        <authorList>
            <person name="Roberts W.R."/>
            <person name="Alverson A.J."/>
        </authorList>
    </citation>
    <scope>NUCLEOTIDE SEQUENCE [LARGE SCALE GENOMIC DNA]</scope>
    <source>
        <strain evidence="4 5">AJA276-08</strain>
    </source>
</reference>
<comment type="caution">
    <text evidence="4">The sequence shown here is derived from an EMBL/GenBank/DDBJ whole genome shotgun (WGS) entry which is preliminary data.</text>
</comment>
<dbReference type="InterPro" id="IPR000504">
    <property type="entry name" value="RRM_dom"/>
</dbReference>
<dbReference type="InterPro" id="IPR012677">
    <property type="entry name" value="Nucleotide-bd_a/b_plait_sf"/>
</dbReference>
<evidence type="ECO:0000256" key="2">
    <source>
        <dbReference type="SAM" id="MobiDB-lite"/>
    </source>
</evidence>
<feature type="compositionally biased region" description="Basic and acidic residues" evidence="2">
    <location>
        <begin position="183"/>
        <end position="196"/>
    </location>
</feature>
<dbReference type="Proteomes" id="UP001530315">
    <property type="component" value="Unassembled WGS sequence"/>
</dbReference>
<dbReference type="AlphaFoldDB" id="A0ABD3PK68"/>
<feature type="region of interest" description="Disordered" evidence="2">
    <location>
        <begin position="318"/>
        <end position="382"/>
    </location>
</feature>
<organism evidence="4 5">
    <name type="scientific">Stephanodiscus triporus</name>
    <dbReference type="NCBI Taxonomy" id="2934178"/>
    <lineage>
        <taxon>Eukaryota</taxon>
        <taxon>Sar</taxon>
        <taxon>Stramenopiles</taxon>
        <taxon>Ochrophyta</taxon>
        <taxon>Bacillariophyta</taxon>
        <taxon>Coscinodiscophyceae</taxon>
        <taxon>Thalassiosirophycidae</taxon>
        <taxon>Stephanodiscales</taxon>
        <taxon>Stephanodiscaceae</taxon>
        <taxon>Stephanodiscus</taxon>
    </lineage>
</organism>
<keyword evidence="5" id="KW-1185">Reference proteome</keyword>
<evidence type="ECO:0000313" key="4">
    <source>
        <dbReference type="EMBL" id="KAL3786765.1"/>
    </source>
</evidence>
<dbReference type="PROSITE" id="PS50102">
    <property type="entry name" value="RRM"/>
    <property type="match status" value="1"/>
</dbReference>
<gene>
    <name evidence="4" type="ORF">ACHAW5_002966</name>
</gene>
<feature type="compositionally biased region" description="Acidic residues" evidence="2">
    <location>
        <begin position="366"/>
        <end position="376"/>
    </location>
</feature>
<dbReference type="Gene3D" id="3.30.70.330">
    <property type="match status" value="1"/>
</dbReference>
<evidence type="ECO:0000313" key="5">
    <source>
        <dbReference type="Proteomes" id="UP001530315"/>
    </source>
</evidence>
<dbReference type="GO" id="GO:0003723">
    <property type="term" value="F:RNA binding"/>
    <property type="evidence" value="ECO:0007669"/>
    <property type="project" value="UniProtKB-UniRule"/>
</dbReference>
<protein>
    <recommendedName>
        <fullName evidence="3">RRM domain-containing protein</fullName>
    </recommendedName>
</protein>
<dbReference type="InterPro" id="IPR035979">
    <property type="entry name" value="RBD_domain_sf"/>
</dbReference>
<keyword evidence="1" id="KW-0694">RNA-binding</keyword>
<sequence length="382" mass="42190">MPSAAVVPSLATPTSRLVASAPSSSYSSSMQIHDVPSRPPVPEGGGDASAAVERARAIAMRFRKEDEGAAPMRSGDVDVILDMSIPHDVDHAGLRREHFERERLRLGAYRLKNLEYVMRREEGELRRHVECMDRMTDYEERLQLQKELQDRQRRELRMRLEERERRRETRGIANDGGGGIGTREQRRAARAREAQHLDGGGGTSSAIEGKDADGPSRTSLYLTNLPADGSTTERTLRSLFGAYGRLDRVTMYRCRSTGELKGDGLIVFGRDAVEEHRVRRRVDDGADLVGAVCAQMNGAELPCGTVIGVQPAQVDYKTKSKKNGDRNGTVPVEPTDETLEESRTSSKAALGAATASEQSREMEDKTPEDEGDDLDDFFASLE</sequence>
<evidence type="ECO:0000256" key="1">
    <source>
        <dbReference type="PROSITE-ProRule" id="PRU00176"/>
    </source>
</evidence>
<name>A0ABD3PK68_9STRA</name>
<dbReference type="EMBL" id="JALLAZ020000812">
    <property type="protein sequence ID" value="KAL3786765.1"/>
    <property type="molecule type" value="Genomic_DNA"/>
</dbReference>
<evidence type="ECO:0000259" key="3">
    <source>
        <dbReference type="PROSITE" id="PS50102"/>
    </source>
</evidence>